<dbReference type="SUPFAM" id="SSF54001">
    <property type="entry name" value="Cysteine proteinases"/>
    <property type="match status" value="1"/>
</dbReference>
<evidence type="ECO:0000313" key="2">
    <source>
        <dbReference type="Proteomes" id="UP000182508"/>
    </source>
</evidence>
<dbReference type="Proteomes" id="UP000182508">
    <property type="component" value="Unassembled WGS sequence"/>
</dbReference>
<dbReference type="eggNOG" id="COG3863">
    <property type="taxonomic scope" value="Bacteria"/>
</dbReference>
<evidence type="ECO:0000313" key="1">
    <source>
        <dbReference type="EMBL" id="SDB15440.1"/>
    </source>
</evidence>
<dbReference type="EMBL" id="FMXP01000009">
    <property type="protein sequence ID" value="SDB15440.1"/>
    <property type="molecule type" value="Genomic_DNA"/>
</dbReference>
<dbReference type="Pfam" id="PF05708">
    <property type="entry name" value="Peptidase_C92"/>
    <property type="match status" value="1"/>
</dbReference>
<dbReference type="AlphaFoldDB" id="A0A1G6B464"/>
<organism evidence="1 2">
    <name type="scientific">Streptococcus henryi</name>
    <dbReference type="NCBI Taxonomy" id="439219"/>
    <lineage>
        <taxon>Bacteria</taxon>
        <taxon>Bacillati</taxon>
        <taxon>Bacillota</taxon>
        <taxon>Bacilli</taxon>
        <taxon>Lactobacillales</taxon>
        <taxon>Streptococcaceae</taxon>
        <taxon>Streptococcus</taxon>
    </lineage>
</organism>
<keyword evidence="2" id="KW-1185">Reference proteome</keyword>
<proteinExistence type="predicted"/>
<accession>A0A1G6B464</accession>
<protein>
    <submittedName>
        <fullName evidence="1">Permuted papain-like amidase enzyme, YaeF/YiiX, C92 family</fullName>
    </submittedName>
</protein>
<sequence>MRVRRDPKVFTDSVTGTWSWRDGVICVTTQGFGNELINSWHAGIVAPQKNYVVAEAPGLKEAVRLRQNKWVPSKGYTVYQVGVTSTTIQQDYNAGKWAGQQVGKPYNINFWDAKRTDKFYCSQLVWAAYYYTAGVDLNKSDNDIAGKMAIHPGELVNNSKVTLIYKDAR</sequence>
<gene>
    <name evidence="1" type="ORF">SAMN02910293_00770</name>
</gene>
<name>A0A1G6B464_9STRE</name>
<dbReference type="RefSeq" id="WP_074485618.1">
    <property type="nucleotide sequence ID" value="NZ_FMXP01000009.1"/>
</dbReference>
<dbReference type="STRING" id="439219.SAMN02910293_00770"/>
<dbReference type="InterPro" id="IPR038765">
    <property type="entry name" value="Papain-like_cys_pep_sf"/>
</dbReference>
<dbReference type="InterPro" id="IPR024453">
    <property type="entry name" value="Peptidase_C92"/>
</dbReference>
<reference evidence="1 2" key="1">
    <citation type="submission" date="2016-10" db="EMBL/GenBank/DDBJ databases">
        <authorList>
            <person name="de Groot N.N."/>
        </authorList>
    </citation>
    <scope>NUCLEOTIDE SEQUENCE [LARGE SCALE GENOMIC DNA]</scope>
    <source>
        <strain evidence="1 2">A-4</strain>
    </source>
</reference>
<dbReference type="Gene3D" id="3.90.1720.10">
    <property type="entry name" value="endopeptidase domain like (from Nostoc punctiforme)"/>
    <property type="match status" value="1"/>
</dbReference>